<keyword evidence="1" id="KW-1133">Transmembrane helix</keyword>
<name>A0ABR5PZW3_9ACTN</name>
<comment type="caution">
    <text evidence="2">The sequence shown here is derived from an EMBL/GenBank/DDBJ whole genome shotgun (WGS) entry which is preliminary data.</text>
</comment>
<accession>A0ABR5PZW3</accession>
<keyword evidence="3" id="KW-1185">Reference proteome</keyword>
<organism evidence="2 3">
    <name type="scientific">Lancefieldella rimae</name>
    <dbReference type="NCBI Taxonomy" id="1383"/>
    <lineage>
        <taxon>Bacteria</taxon>
        <taxon>Bacillati</taxon>
        <taxon>Actinomycetota</taxon>
        <taxon>Coriobacteriia</taxon>
        <taxon>Coriobacteriales</taxon>
        <taxon>Atopobiaceae</taxon>
        <taxon>Lancefieldella</taxon>
    </lineage>
</organism>
<feature type="transmembrane region" description="Helical" evidence="1">
    <location>
        <begin position="12"/>
        <end position="35"/>
    </location>
</feature>
<sequence>MGEQDVADQQGAFAILRPLLLLDVLLLRGVCLCACRRTSLKTTTKRIDFKNSVRYAL</sequence>
<dbReference type="EMBL" id="JQCP01000003">
    <property type="protein sequence ID" value="KRO02022.1"/>
    <property type="molecule type" value="Genomic_DNA"/>
</dbReference>
<evidence type="ECO:0000313" key="3">
    <source>
        <dbReference type="Proteomes" id="UP000051927"/>
    </source>
</evidence>
<evidence type="ECO:0000256" key="1">
    <source>
        <dbReference type="SAM" id="Phobius"/>
    </source>
</evidence>
<dbReference type="Proteomes" id="UP000051927">
    <property type="component" value="Unassembled WGS sequence"/>
</dbReference>
<keyword evidence="1" id="KW-0812">Transmembrane</keyword>
<protein>
    <submittedName>
        <fullName evidence="2">Uncharacterized protein</fullName>
    </submittedName>
</protein>
<proteinExistence type="predicted"/>
<reference evidence="2 3" key="1">
    <citation type="journal article" date="2015" name="Genome Announc.">
        <title>Expanding the biotechnology potential of lactobacilli through comparative genomics of 213 strains and associated genera.</title>
        <authorList>
            <person name="Sun Z."/>
            <person name="Harris H.M."/>
            <person name="McCann A."/>
            <person name="Guo C."/>
            <person name="Argimon S."/>
            <person name="Zhang W."/>
            <person name="Yang X."/>
            <person name="Jeffery I.B."/>
            <person name="Cooney J.C."/>
            <person name="Kagawa T.F."/>
            <person name="Liu W."/>
            <person name="Song Y."/>
            <person name="Salvetti E."/>
            <person name="Wrobel A."/>
            <person name="Rasinkangas P."/>
            <person name="Parkhill J."/>
            <person name="Rea M.C."/>
            <person name="O'Sullivan O."/>
            <person name="Ritari J."/>
            <person name="Douillard F.P."/>
            <person name="Paul Ross R."/>
            <person name="Yang R."/>
            <person name="Briner A.E."/>
            <person name="Felis G.E."/>
            <person name="de Vos W.M."/>
            <person name="Barrangou R."/>
            <person name="Klaenhammer T.R."/>
            <person name="Caufield P.W."/>
            <person name="Cui Y."/>
            <person name="Zhang H."/>
            <person name="O'Toole P.W."/>
        </authorList>
    </citation>
    <scope>NUCLEOTIDE SEQUENCE [LARGE SCALE GENOMIC DNA]</scope>
    <source>
        <strain evidence="2 3">DSM 7090</strain>
    </source>
</reference>
<evidence type="ECO:0000313" key="2">
    <source>
        <dbReference type="EMBL" id="KRO02022.1"/>
    </source>
</evidence>
<keyword evidence="1" id="KW-0472">Membrane</keyword>
<gene>
    <name evidence="2" type="ORF">IV60_GL001274</name>
</gene>